<dbReference type="AlphaFoldDB" id="A0AA88A918"/>
<evidence type="ECO:0000313" key="2">
    <source>
        <dbReference type="Proteomes" id="UP001187192"/>
    </source>
</evidence>
<gene>
    <name evidence="1" type="ORF">TIFTF001_015755</name>
</gene>
<dbReference type="EMBL" id="BTGU01000023">
    <property type="protein sequence ID" value="GMN46567.1"/>
    <property type="molecule type" value="Genomic_DNA"/>
</dbReference>
<organism evidence="1 2">
    <name type="scientific">Ficus carica</name>
    <name type="common">Common fig</name>
    <dbReference type="NCBI Taxonomy" id="3494"/>
    <lineage>
        <taxon>Eukaryota</taxon>
        <taxon>Viridiplantae</taxon>
        <taxon>Streptophyta</taxon>
        <taxon>Embryophyta</taxon>
        <taxon>Tracheophyta</taxon>
        <taxon>Spermatophyta</taxon>
        <taxon>Magnoliopsida</taxon>
        <taxon>eudicotyledons</taxon>
        <taxon>Gunneridae</taxon>
        <taxon>Pentapetalae</taxon>
        <taxon>rosids</taxon>
        <taxon>fabids</taxon>
        <taxon>Rosales</taxon>
        <taxon>Moraceae</taxon>
        <taxon>Ficeae</taxon>
        <taxon>Ficus</taxon>
    </lineage>
</organism>
<keyword evidence="2" id="KW-1185">Reference proteome</keyword>
<proteinExistence type="predicted"/>
<sequence>MENILSRLPHQVTPKLQVRLKAMATIELRNNTSKFTFNTESIDFTVQNRDPNTKLLLQLSCKYRHPHSSSSSRLRCSPNHNVEPRRFAKILGASNGLVCLATKKGEIFVWLWQQQIPRRLQARDGVYRCRWLLDEF</sequence>
<reference evidence="1" key="1">
    <citation type="submission" date="2023-07" db="EMBL/GenBank/DDBJ databases">
        <title>draft genome sequence of fig (Ficus carica).</title>
        <authorList>
            <person name="Takahashi T."/>
            <person name="Nishimura K."/>
        </authorList>
    </citation>
    <scope>NUCLEOTIDE SEQUENCE</scope>
</reference>
<protein>
    <submittedName>
        <fullName evidence="1">Uncharacterized protein</fullName>
    </submittedName>
</protein>
<name>A0AA88A918_FICCA</name>
<dbReference type="Proteomes" id="UP001187192">
    <property type="component" value="Unassembled WGS sequence"/>
</dbReference>
<comment type="caution">
    <text evidence="1">The sequence shown here is derived from an EMBL/GenBank/DDBJ whole genome shotgun (WGS) entry which is preliminary data.</text>
</comment>
<evidence type="ECO:0000313" key="1">
    <source>
        <dbReference type="EMBL" id="GMN46567.1"/>
    </source>
</evidence>
<accession>A0AA88A918</accession>